<dbReference type="RefSeq" id="WP_050600491.1">
    <property type="nucleotide sequence ID" value="NZ_JYNE01000024.1"/>
</dbReference>
<dbReference type="Proteomes" id="UP000037446">
    <property type="component" value="Unassembled WGS sequence"/>
</dbReference>
<dbReference type="PATRIC" id="fig|1306953.7.peg.2146"/>
<dbReference type="STRING" id="1306953.J121_2072"/>
<sequence>MKRSPPADRHAWEDAFIAGLRAYGMASRAAQAAGVSDSTPYARRKRSAAFRQRWDQTLADYHARRPAKLRNRADKPAPRQWQRTFLEALSETSNVSASAKRAHVPPREAYRLRRCDSDFADAWRAALFEGYANLEMEVLGYLRDPAPKHRMDVASALRLLAAHKDTIAGERATRANVSAAEVRASIERKVEIFRRQIANRREPAADER</sequence>
<proteinExistence type="predicted"/>
<comment type="caution">
    <text evidence="1">The sequence shown here is derived from an EMBL/GenBank/DDBJ whole genome shotgun (WGS) entry which is preliminary data.</text>
</comment>
<accession>A0A0L1KDL9</accession>
<gene>
    <name evidence="1" type="ORF">J121_2072</name>
</gene>
<reference evidence="1" key="1">
    <citation type="submission" date="2015-02" db="EMBL/GenBank/DDBJ databases">
        <authorList>
            <person name="Chooi Y.-H."/>
        </authorList>
    </citation>
    <scope>NUCLEOTIDE SEQUENCE [LARGE SCALE GENOMIC DNA]</scope>
    <source>
        <strain evidence="1">LAMA 915</strain>
    </source>
</reference>
<evidence type="ECO:0000313" key="2">
    <source>
        <dbReference type="Proteomes" id="UP000037446"/>
    </source>
</evidence>
<dbReference type="AlphaFoldDB" id="A0A0L1KDL9"/>
<organism evidence="1 2">
    <name type="scientific">Qipengyuania citrea LAMA 915</name>
    <dbReference type="NCBI Taxonomy" id="1306953"/>
    <lineage>
        <taxon>Bacteria</taxon>
        <taxon>Pseudomonadati</taxon>
        <taxon>Pseudomonadota</taxon>
        <taxon>Alphaproteobacteria</taxon>
        <taxon>Sphingomonadales</taxon>
        <taxon>Erythrobacteraceae</taxon>
        <taxon>Qipengyuania</taxon>
    </lineage>
</organism>
<evidence type="ECO:0000313" key="1">
    <source>
        <dbReference type="EMBL" id="KNH02160.1"/>
    </source>
</evidence>
<dbReference type="EMBL" id="JYNE01000024">
    <property type="protein sequence ID" value="KNH02160.1"/>
    <property type="molecule type" value="Genomic_DNA"/>
</dbReference>
<name>A0A0L1KDL9_9SPHN</name>
<protein>
    <submittedName>
        <fullName evidence="1">Uncharacterized protein</fullName>
    </submittedName>
</protein>